<feature type="compositionally biased region" description="Low complexity" evidence="1">
    <location>
        <begin position="1"/>
        <end position="11"/>
    </location>
</feature>
<dbReference type="OrthoDB" id="6065071at2"/>
<dbReference type="PANTHER" id="PTHR47372:SF11">
    <property type="entry name" value="RE19971P"/>
    <property type="match status" value="1"/>
</dbReference>
<dbReference type="Proteomes" id="UP000250079">
    <property type="component" value="Chromosome"/>
</dbReference>
<evidence type="ECO:0008006" key="4">
    <source>
        <dbReference type="Google" id="ProtNLM"/>
    </source>
</evidence>
<keyword evidence="3" id="KW-1185">Reference proteome</keyword>
<feature type="compositionally biased region" description="Basic and acidic residues" evidence="1">
    <location>
        <begin position="276"/>
        <end position="291"/>
    </location>
</feature>
<feature type="compositionally biased region" description="Polar residues" evidence="1">
    <location>
        <begin position="181"/>
        <end position="200"/>
    </location>
</feature>
<dbReference type="Pfam" id="PF12277">
    <property type="entry name" value="DUF3618"/>
    <property type="match status" value="1"/>
</dbReference>
<protein>
    <recommendedName>
        <fullName evidence="4">DUF3618 domain-containing protein</fullName>
    </recommendedName>
</protein>
<feature type="compositionally biased region" description="Basic and acidic residues" evidence="1">
    <location>
        <begin position="12"/>
        <end position="24"/>
    </location>
</feature>
<dbReference type="PANTHER" id="PTHR47372">
    <property type="entry name" value="DAUER UP-REGULATED-RELATED"/>
    <property type="match status" value="1"/>
</dbReference>
<feature type="compositionally biased region" description="Basic and acidic residues" evidence="1">
    <location>
        <begin position="115"/>
        <end position="128"/>
    </location>
</feature>
<reference evidence="2 3" key="1">
    <citation type="submission" date="2016-12" db="EMBL/GenBank/DDBJ databases">
        <authorList>
            <person name="Song W.-J."/>
            <person name="Kurnit D.M."/>
        </authorList>
    </citation>
    <scope>NUCLEOTIDE SEQUENCE [LARGE SCALE GENOMIC DNA]</scope>
    <source>
        <strain evidence="2 3">IMCC3135</strain>
    </source>
</reference>
<feature type="compositionally biased region" description="Basic and acidic residues" evidence="1">
    <location>
        <begin position="136"/>
        <end position="147"/>
    </location>
</feature>
<name>A0A2Z2P4H1_9GAMM</name>
<accession>A0A2Z2P4H1</accession>
<dbReference type="InterPro" id="IPR022062">
    <property type="entry name" value="DUF3618"/>
</dbReference>
<gene>
    <name evidence="2" type="ORF">IMCC3135_31460</name>
</gene>
<proteinExistence type="predicted"/>
<dbReference type="KEGG" id="gai:IMCC3135_31460"/>
<evidence type="ECO:0000313" key="2">
    <source>
        <dbReference type="EMBL" id="ASJ76340.1"/>
    </source>
</evidence>
<dbReference type="RefSeq" id="WP_088921126.1">
    <property type="nucleotide sequence ID" value="NZ_CP018632.1"/>
</dbReference>
<sequence>MNNSEHNSQSQHSDDVDSLAHDADRRRDRIEKTLDLLGGKLSPEHLKDQAFDLFREHGSELASGLQRSAKNNPVPLLLTGVGIAWMMMSQRNEREHSEHYRQYPEFKQPPMDTRYIPDSKAFSDRNHSADSSGDSLSEKFTEARDAVTDTASSSWDSVSETAQDARDATGERLHSMREQSAAMSNRLQQQYRSSAQGLSRTTDDWANDASRFMREQPLVAGALGIALGALLGGLMPTSDKERQLARQAVNSDAGKAAVDRSSDILKTAKDEASEHIAKAGEVVREKVEEVKQSTTSTTEA</sequence>
<organism evidence="2 3">
    <name type="scientific">Granulosicoccus antarcticus IMCC3135</name>
    <dbReference type="NCBI Taxonomy" id="1192854"/>
    <lineage>
        <taxon>Bacteria</taxon>
        <taxon>Pseudomonadati</taxon>
        <taxon>Pseudomonadota</taxon>
        <taxon>Gammaproteobacteria</taxon>
        <taxon>Chromatiales</taxon>
        <taxon>Granulosicoccaceae</taxon>
        <taxon>Granulosicoccus</taxon>
    </lineage>
</organism>
<evidence type="ECO:0000256" key="1">
    <source>
        <dbReference type="SAM" id="MobiDB-lite"/>
    </source>
</evidence>
<feature type="region of interest" description="Disordered" evidence="1">
    <location>
        <begin position="107"/>
        <end position="201"/>
    </location>
</feature>
<dbReference type="Gene3D" id="6.10.140.1430">
    <property type="match status" value="1"/>
</dbReference>
<evidence type="ECO:0000313" key="3">
    <source>
        <dbReference type="Proteomes" id="UP000250079"/>
    </source>
</evidence>
<feature type="compositionally biased region" description="Polar residues" evidence="1">
    <location>
        <begin position="149"/>
        <end position="162"/>
    </location>
</feature>
<feature type="compositionally biased region" description="Basic and acidic residues" evidence="1">
    <location>
        <begin position="163"/>
        <end position="177"/>
    </location>
</feature>
<feature type="region of interest" description="Disordered" evidence="1">
    <location>
        <begin position="276"/>
        <end position="300"/>
    </location>
</feature>
<feature type="region of interest" description="Disordered" evidence="1">
    <location>
        <begin position="1"/>
        <end position="24"/>
    </location>
</feature>
<dbReference type="EMBL" id="CP018632">
    <property type="protein sequence ID" value="ASJ76340.1"/>
    <property type="molecule type" value="Genomic_DNA"/>
</dbReference>
<dbReference type="AlphaFoldDB" id="A0A2Z2P4H1"/>